<keyword evidence="8" id="KW-0547">Nucleotide-binding</keyword>
<dbReference type="UniPathway" id="UPA00848">
    <property type="reaction ID" value="UER00151"/>
</dbReference>
<comment type="similarity">
    <text evidence="3 8">Belongs to the GTP cyclohydrolase I family.</text>
</comment>
<keyword evidence="7 8" id="KW-0342">GTP-binding</keyword>
<dbReference type="NCBIfam" id="NF006825">
    <property type="entry name" value="PRK09347.1-2"/>
    <property type="match status" value="1"/>
</dbReference>
<dbReference type="GO" id="GO:0008270">
    <property type="term" value="F:zinc ion binding"/>
    <property type="evidence" value="ECO:0007669"/>
    <property type="project" value="UniProtKB-UniRule"/>
</dbReference>
<keyword evidence="11" id="KW-1185">Reference proteome</keyword>
<feature type="binding site" evidence="8">
    <location>
        <position position="180"/>
    </location>
    <ligand>
        <name>Zn(2+)</name>
        <dbReference type="ChEBI" id="CHEBI:29105"/>
    </ligand>
</feature>
<dbReference type="GO" id="GO:0046654">
    <property type="term" value="P:tetrahydrofolate biosynthetic process"/>
    <property type="evidence" value="ECO:0007669"/>
    <property type="project" value="UniProtKB-UniRule"/>
</dbReference>
<dbReference type="GO" id="GO:0006729">
    <property type="term" value="P:tetrahydrobiopterin biosynthetic process"/>
    <property type="evidence" value="ECO:0007669"/>
    <property type="project" value="TreeGrafter"/>
</dbReference>
<dbReference type="STRING" id="260084.SAMN02927928_1403"/>
<reference evidence="11" key="1">
    <citation type="submission" date="2016-10" db="EMBL/GenBank/DDBJ databases">
        <authorList>
            <person name="Varghese N."/>
            <person name="Submissions S."/>
        </authorList>
    </citation>
    <scope>NUCLEOTIDE SEQUENCE [LARGE SCALE GENOMIC DNA]</scope>
    <source>
        <strain evidence="11">CGMCC 1.3431</strain>
    </source>
</reference>
<dbReference type="FunFam" id="3.30.1130.10:FF:000001">
    <property type="entry name" value="GTP cyclohydrolase 1"/>
    <property type="match status" value="1"/>
</dbReference>
<keyword evidence="5 8" id="KW-0554">One-carbon metabolism</keyword>
<gene>
    <name evidence="8" type="primary">folE</name>
    <name evidence="10" type="ORF">SAMN02927928_1403</name>
</gene>
<evidence type="ECO:0000256" key="2">
    <source>
        <dbReference type="ARBA" id="ARBA00005080"/>
    </source>
</evidence>
<evidence type="ECO:0000256" key="5">
    <source>
        <dbReference type="ARBA" id="ARBA00022563"/>
    </source>
</evidence>
<evidence type="ECO:0000256" key="7">
    <source>
        <dbReference type="ARBA" id="ARBA00023134"/>
    </source>
</evidence>
<name>A0A1G4QPC2_9CAUL</name>
<evidence type="ECO:0000256" key="1">
    <source>
        <dbReference type="ARBA" id="ARBA00001052"/>
    </source>
</evidence>
<feature type="binding site" evidence="8">
    <location>
        <position position="112"/>
    </location>
    <ligand>
        <name>Zn(2+)</name>
        <dbReference type="ChEBI" id="CHEBI:29105"/>
    </ligand>
</feature>
<dbReference type="NCBIfam" id="TIGR00063">
    <property type="entry name" value="folE"/>
    <property type="match status" value="1"/>
</dbReference>
<dbReference type="InterPro" id="IPR001474">
    <property type="entry name" value="GTP_CycHdrlase_I"/>
</dbReference>
<dbReference type="FunFam" id="1.10.286.10:FF:000001">
    <property type="entry name" value="GTP cyclohydrolase 1"/>
    <property type="match status" value="1"/>
</dbReference>
<evidence type="ECO:0000259" key="9">
    <source>
        <dbReference type="Pfam" id="PF01227"/>
    </source>
</evidence>
<evidence type="ECO:0000256" key="8">
    <source>
        <dbReference type="HAMAP-Rule" id="MF_00223"/>
    </source>
</evidence>
<dbReference type="GO" id="GO:0005525">
    <property type="term" value="F:GTP binding"/>
    <property type="evidence" value="ECO:0007669"/>
    <property type="project" value="UniProtKB-KW"/>
</dbReference>
<dbReference type="Gene3D" id="3.30.1130.10">
    <property type="match status" value="1"/>
</dbReference>
<comment type="subunit">
    <text evidence="4">Toroid-shaped homodecamer, composed of two pentamers of five dimers.</text>
</comment>
<dbReference type="PANTHER" id="PTHR11109:SF7">
    <property type="entry name" value="GTP CYCLOHYDROLASE 1"/>
    <property type="match status" value="1"/>
</dbReference>
<organism evidence="10 11">
    <name type="scientific">Asticcacaulis taihuensis</name>
    <dbReference type="NCBI Taxonomy" id="260084"/>
    <lineage>
        <taxon>Bacteria</taxon>
        <taxon>Pseudomonadati</taxon>
        <taxon>Pseudomonadota</taxon>
        <taxon>Alphaproteobacteria</taxon>
        <taxon>Caulobacterales</taxon>
        <taxon>Caulobacteraceae</taxon>
        <taxon>Asticcacaulis</taxon>
    </lineage>
</organism>
<dbReference type="HAMAP" id="MF_00223">
    <property type="entry name" value="FolE"/>
    <property type="match status" value="1"/>
</dbReference>
<dbReference type="Proteomes" id="UP000199150">
    <property type="component" value="Unassembled WGS sequence"/>
</dbReference>
<dbReference type="InterPro" id="IPR018234">
    <property type="entry name" value="GTP_CycHdrlase_I_CS"/>
</dbReference>
<keyword evidence="8" id="KW-0862">Zinc</keyword>
<dbReference type="Pfam" id="PF01227">
    <property type="entry name" value="GTP_cyclohydroI"/>
    <property type="match status" value="1"/>
</dbReference>
<keyword evidence="6 8" id="KW-0378">Hydrolase</keyword>
<feature type="binding site" evidence="8">
    <location>
        <position position="109"/>
    </location>
    <ligand>
        <name>Zn(2+)</name>
        <dbReference type="ChEBI" id="CHEBI:29105"/>
    </ligand>
</feature>
<dbReference type="InterPro" id="IPR043133">
    <property type="entry name" value="GTP-CH-I_C/QueF"/>
</dbReference>
<sequence>MDSLDPVSNLTSAENSLLNTSKPKSIVTFTNRPSREEAMKAVKTLLAWAGDDPEREGLIDTPKRVVDAYEEWFQGYQADPKKELSRTFEDVQGYDDMVMLREIDVESHCEHHMAPFLGKAWVAYMPTSKVVGISKIARVVEIFAKRLQTQETMTKQVADAIEESLAPLGVAVMIDAEHQCMSTRGVHHKNVTTVTTRFTGVFKTDIALQERFMRLTHR</sequence>
<evidence type="ECO:0000256" key="3">
    <source>
        <dbReference type="ARBA" id="ARBA00008085"/>
    </source>
</evidence>
<dbReference type="InterPro" id="IPR020602">
    <property type="entry name" value="GTP_CycHdrlase_I_dom"/>
</dbReference>
<keyword evidence="8" id="KW-0479">Metal-binding</keyword>
<dbReference type="PROSITE" id="PS00859">
    <property type="entry name" value="GTP_CYCLOHYDROL_1_1"/>
    <property type="match status" value="1"/>
</dbReference>
<feature type="domain" description="GTP cyclohydrolase I" evidence="9">
    <location>
        <begin position="40"/>
        <end position="216"/>
    </location>
</feature>
<evidence type="ECO:0000256" key="4">
    <source>
        <dbReference type="ARBA" id="ARBA00011857"/>
    </source>
</evidence>
<comment type="subunit">
    <text evidence="8">Homopolymer.</text>
</comment>
<proteinExistence type="inferred from homology"/>
<comment type="catalytic activity">
    <reaction evidence="1 8">
        <text>GTP + H2O = 7,8-dihydroneopterin 3'-triphosphate + formate + H(+)</text>
        <dbReference type="Rhea" id="RHEA:17473"/>
        <dbReference type="ChEBI" id="CHEBI:15377"/>
        <dbReference type="ChEBI" id="CHEBI:15378"/>
        <dbReference type="ChEBI" id="CHEBI:15740"/>
        <dbReference type="ChEBI" id="CHEBI:37565"/>
        <dbReference type="ChEBI" id="CHEBI:58462"/>
        <dbReference type="EC" id="3.5.4.16"/>
    </reaction>
</comment>
<dbReference type="RefSeq" id="WP_090645372.1">
    <property type="nucleotide sequence ID" value="NZ_CBCRYE010000001.1"/>
</dbReference>
<dbReference type="EMBL" id="FMTS01000001">
    <property type="protein sequence ID" value="SCW46285.1"/>
    <property type="molecule type" value="Genomic_DNA"/>
</dbReference>
<dbReference type="NCBIfam" id="NF006826">
    <property type="entry name" value="PRK09347.1-3"/>
    <property type="match status" value="1"/>
</dbReference>
<comment type="pathway">
    <text evidence="2 8">Cofactor biosynthesis; 7,8-dihydroneopterin triphosphate biosynthesis; 7,8-dihydroneopterin triphosphate from GTP: step 1/1.</text>
</comment>
<dbReference type="GO" id="GO:0006730">
    <property type="term" value="P:one-carbon metabolic process"/>
    <property type="evidence" value="ECO:0007669"/>
    <property type="project" value="UniProtKB-UniRule"/>
</dbReference>
<dbReference type="Gene3D" id="1.10.286.10">
    <property type="match status" value="1"/>
</dbReference>
<dbReference type="PANTHER" id="PTHR11109">
    <property type="entry name" value="GTP CYCLOHYDROLASE I"/>
    <property type="match status" value="1"/>
</dbReference>
<evidence type="ECO:0000313" key="10">
    <source>
        <dbReference type="EMBL" id="SCW46285.1"/>
    </source>
</evidence>
<evidence type="ECO:0000313" key="11">
    <source>
        <dbReference type="Proteomes" id="UP000199150"/>
    </source>
</evidence>
<dbReference type="AlphaFoldDB" id="A0A1G4QPC2"/>
<dbReference type="EC" id="3.5.4.16" evidence="8"/>
<dbReference type="GO" id="GO:0005737">
    <property type="term" value="C:cytoplasm"/>
    <property type="evidence" value="ECO:0007669"/>
    <property type="project" value="TreeGrafter"/>
</dbReference>
<dbReference type="GO" id="GO:0003934">
    <property type="term" value="F:GTP cyclohydrolase I activity"/>
    <property type="evidence" value="ECO:0007669"/>
    <property type="project" value="UniProtKB-UniRule"/>
</dbReference>
<dbReference type="SUPFAM" id="SSF55620">
    <property type="entry name" value="Tetrahydrobiopterin biosynthesis enzymes-like"/>
    <property type="match status" value="1"/>
</dbReference>
<accession>A0A1G4QPC2</accession>
<dbReference type="InterPro" id="IPR043134">
    <property type="entry name" value="GTP-CH-I_N"/>
</dbReference>
<dbReference type="OrthoDB" id="9801207at2"/>
<evidence type="ECO:0000256" key="6">
    <source>
        <dbReference type="ARBA" id="ARBA00022801"/>
    </source>
</evidence>
<protein>
    <recommendedName>
        <fullName evidence="8">GTP cyclohydrolase 1</fullName>
        <ecNumber evidence="8">3.5.4.16</ecNumber>
    </recommendedName>
    <alternativeName>
        <fullName evidence="8">GTP cyclohydrolase I</fullName>
        <shortName evidence="8">GTP-CH-I</shortName>
    </alternativeName>
</protein>